<dbReference type="EMBL" id="JAUSRG010000003">
    <property type="protein sequence ID" value="MDP9904726.1"/>
    <property type="molecule type" value="Genomic_DNA"/>
</dbReference>
<reference evidence="3 5" key="1">
    <citation type="submission" date="2023-07" db="EMBL/GenBank/DDBJ databases">
        <title>Sorghum-associated microbial communities from plants grown in Nebraska, USA.</title>
        <authorList>
            <person name="Schachtman D."/>
        </authorList>
    </citation>
    <scope>NUCLEOTIDE SEQUENCE</scope>
    <source>
        <strain evidence="3">DS1006</strain>
        <strain evidence="4 5">DS1016</strain>
    </source>
</reference>
<evidence type="ECO:0000313" key="5">
    <source>
        <dbReference type="Proteomes" id="UP001230951"/>
    </source>
</evidence>
<keyword evidence="3" id="KW-0378">Hydrolase</keyword>
<dbReference type="GO" id="GO:0080120">
    <property type="term" value="P:CAAX-box protein maturation"/>
    <property type="evidence" value="ECO:0007669"/>
    <property type="project" value="UniProtKB-ARBA"/>
</dbReference>
<dbReference type="AlphaFoldDB" id="A0AAW8DGW6"/>
<proteinExistence type="predicted"/>
<accession>A0AAW8DGW6</accession>
<dbReference type="PANTHER" id="PTHR36435:SF1">
    <property type="entry name" value="CAAX AMINO TERMINAL PROTEASE FAMILY PROTEIN"/>
    <property type="match status" value="1"/>
</dbReference>
<evidence type="ECO:0000313" key="3">
    <source>
        <dbReference type="EMBL" id="MDP9904726.1"/>
    </source>
</evidence>
<dbReference type="RefSeq" id="WP_306960601.1">
    <property type="nucleotide sequence ID" value="NZ_JAUSRG010000003.1"/>
</dbReference>
<gene>
    <name evidence="3" type="ORF">J2S90_001681</name>
    <name evidence="4" type="ORF">J2S93_002272</name>
</gene>
<dbReference type="InterPro" id="IPR052710">
    <property type="entry name" value="CAAX_protease"/>
</dbReference>
<feature type="transmembrane region" description="Helical" evidence="1">
    <location>
        <begin position="235"/>
        <end position="254"/>
    </location>
</feature>
<feature type="transmembrane region" description="Helical" evidence="1">
    <location>
        <begin position="135"/>
        <end position="154"/>
    </location>
</feature>
<keyword evidence="1" id="KW-1133">Transmembrane helix</keyword>
<dbReference type="EMBL" id="JAUSTF010000004">
    <property type="protein sequence ID" value="MDQ0180845.1"/>
    <property type="molecule type" value="Genomic_DNA"/>
</dbReference>
<evidence type="ECO:0000259" key="2">
    <source>
        <dbReference type="Pfam" id="PF02517"/>
    </source>
</evidence>
<keyword evidence="1" id="KW-0472">Membrane</keyword>
<feature type="transmembrane region" description="Helical" evidence="1">
    <location>
        <begin position="53"/>
        <end position="72"/>
    </location>
</feature>
<feature type="transmembrane region" description="Helical" evidence="1">
    <location>
        <begin position="166"/>
        <end position="182"/>
    </location>
</feature>
<dbReference type="Proteomes" id="UP001242995">
    <property type="component" value="Unassembled WGS sequence"/>
</dbReference>
<dbReference type="Proteomes" id="UP001230951">
    <property type="component" value="Unassembled WGS sequence"/>
</dbReference>
<evidence type="ECO:0000256" key="1">
    <source>
        <dbReference type="SAM" id="Phobius"/>
    </source>
</evidence>
<dbReference type="GO" id="GO:0006508">
    <property type="term" value="P:proteolysis"/>
    <property type="evidence" value="ECO:0007669"/>
    <property type="project" value="UniProtKB-KW"/>
</dbReference>
<organism evidence="3 6">
    <name type="scientific">Arthrobacter bambusae</name>
    <dbReference type="NCBI Taxonomy" id="1338426"/>
    <lineage>
        <taxon>Bacteria</taxon>
        <taxon>Bacillati</taxon>
        <taxon>Actinomycetota</taxon>
        <taxon>Actinomycetes</taxon>
        <taxon>Micrococcales</taxon>
        <taxon>Micrococcaceae</taxon>
        <taxon>Arthrobacter</taxon>
    </lineage>
</organism>
<keyword evidence="5" id="KW-1185">Reference proteome</keyword>
<feature type="transmembrane region" description="Helical" evidence="1">
    <location>
        <begin position="20"/>
        <end position="47"/>
    </location>
</feature>
<protein>
    <submittedName>
        <fullName evidence="3">Membrane protease YdiL (CAAX protease family)</fullName>
    </submittedName>
</protein>
<keyword evidence="3" id="KW-0645">Protease</keyword>
<dbReference type="InterPro" id="IPR003675">
    <property type="entry name" value="Rce1/LyrA-like_dom"/>
</dbReference>
<dbReference type="GO" id="GO:0004175">
    <property type="term" value="F:endopeptidase activity"/>
    <property type="evidence" value="ECO:0007669"/>
    <property type="project" value="UniProtKB-ARBA"/>
</dbReference>
<dbReference type="PANTHER" id="PTHR36435">
    <property type="entry name" value="SLR1288 PROTEIN"/>
    <property type="match status" value="1"/>
</dbReference>
<evidence type="ECO:0000313" key="6">
    <source>
        <dbReference type="Proteomes" id="UP001242995"/>
    </source>
</evidence>
<feature type="transmembrane region" description="Helical" evidence="1">
    <location>
        <begin position="92"/>
        <end position="115"/>
    </location>
</feature>
<sequence length="277" mass="29389">MPHGVRSQETGRGTALHRGLAGTIWCLLVPVAVLGGYLVLVLISSAWVTSTVLAGTIAGAVVVIVFGIVRVLRPAWLSFAPEVLPASVTPWFWPRIALTAVLMFLAGQAAGAWIYTHLGSTGFDRHVQAQQSSGFALSLLASLLVAPVVEEALFRGLLYPMLRKKAGAVVAAVLSSLLFAALHGNAVQAMAVIPLGLLLALVAERTRRVWPCMVLHLAYNLAAMMLPQAAVQVMSTPLCIGLFGVAWVILFVLLGRQVLSGGITEQTGEPRARDETE</sequence>
<comment type="caution">
    <text evidence="3">The sequence shown here is derived from an EMBL/GenBank/DDBJ whole genome shotgun (WGS) entry which is preliminary data.</text>
</comment>
<keyword evidence="1" id="KW-0812">Transmembrane</keyword>
<feature type="domain" description="CAAX prenyl protease 2/Lysostaphin resistance protein A-like" evidence="2">
    <location>
        <begin position="134"/>
        <end position="221"/>
    </location>
</feature>
<name>A0AAW8DGW6_9MICC</name>
<dbReference type="Pfam" id="PF02517">
    <property type="entry name" value="Rce1-like"/>
    <property type="match status" value="1"/>
</dbReference>
<evidence type="ECO:0000313" key="4">
    <source>
        <dbReference type="EMBL" id="MDQ0180845.1"/>
    </source>
</evidence>